<dbReference type="SUPFAM" id="SSF51206">
    <property type="entry name" value="cAMP-binding domain-like"/>
    <property type="match status" value="1"/>
</dbReference>
<dbReference type="KEGG" id="hte:Hydth_1608"/>
<dbReference type="Gene3D" id="2.60.120.10">
    <property type="entry name" value="Jelly Rolls"/>
    <property type="match status" value="1"/>
</dbReference>
<dbReference type="PROSITE" id="PS51063">
    <property type="entry name" value="HTH_CRP_2"/>
    <property type="match status" value="1"/>
</dbReference>
<dbReference type="PRINTS" id="PR00034">
    <property type="entry name" value="HTHCRP"/>
</dbReference>
<keyword evidence="2" id="KW-0238">DNA-binding</keyword>
<reference evidence="5 6" key="1">
    <citation type="journal article" date="2010" name="J. Bacteriol.">
        <title>Complete genome sequence of the thermophilic, obligately chemolithoautotrophic hydrogen-oxidizing bacterium Hydrogenobacter thermophilus TK-6.</title>
        <authorList>
            <person name="Arai H."/>
            <person name="Kanbe H."/>
            <person name="Ishii M."/>
            <person name="Igarashi Y."/>
        </authorList>
    </citation>
    <scope>NUCLEOTIDE SEQUENCE [LARGE SCALE GENOMIC DNA]</scope>
    <source>
        <strain evidence="6">DSM 6534 / IAM 12695 / TK-6 [Tokyo]</strain>
    </source>
</reference>
<dbReference type="PANTHER" id="PTHR24567">
    <property type="entry name" value="CRP FAMILY TRANSCRIPTIONAL REGULATORY PROTEIN"/>
    <property type="match status" value="1"/>
</dbReference>
<dbReference type="GO" id="GO:0005829">
    <property type="term" value="C:cytosol"/>
    <property type="evidence" value="ECO:0007669"/>
    <property type="project" value="TreeGrafter"/>
</dbReference>
<dbReference type="GO" id="GO:0003677">
    <property type="term" value="F:DNA binding"/>
    <property type="evidence" value="ECO:0007669"/>
    <property type="project" value="UniProtKB-KW"/>
</dbReference>
<dbReference type="InterPro" id="IPR050397">
    <property type="entry name" value="Env_Response_Regulators"/>
</dbReference>
<dbReference type="SUPFAM" id="SSF46785">
    <property type="entry name" value="Winged helix' DNA-binding domain"/>
    <property type="match status" value="1"/>
</dbReference>
<dbReference type="InterPro" id="IPR018490">
    <property type="entry name" value="cNMP-bd_dom_sf"/>
</dbReference>
<dbReference type="Proteomes" id="UP000002574">
    <property type="component" value="Chromosome"/>
</dbReference>
<dbReference type="eggNOG" id="COG0664">
    <property type="taxonomic scope" value="Bacteria"/>
</dbReference>
<dbReference type="GO" id="GO:0003700">
    <property type="term" value="F:DNA-binding transcription factor activity"/>
    <property type="evidence" value="ECO:0007669"/>
    <property type="project" value="TreeGrafter"/>
</dbReference>
<dbReference type="InterPro" id="IPR014710">
    <property type="entry name" value="RmlC-like_jellyroll"/>
</dbReference>
<dbReference type="InterPro" id="IPR036390">
    <property type="entry name" value="WH_DNA-bd_sf"/>
</dbReference>
<dbReference type="Pfam" id="PF13545">
    <property type="entry name" value="HTH_Crp_2"/>
    <property type="match status" value="1"/>
</dbReference>
<dbReference type="STRING" id="608538.HTH_1620"/>
<dbReference type="Pfam" id="PF00027">
    <property type="entry name" value="cNMP_binding"/>
    <property type="match status" value="1"/>
</dbReference>
<sequence length="224" mass="25774">MIREVSEEVYGFACKLFPFAPEEFKRDLSTRSQKVEIKAGTMLGFPGSQCQVSPIVISGSLKVYLLLESGRELLLYTIGSGETCMFTTISILKNLPYPAYAVAEVDTIGLIMDARTVREFFDRYPQWRNFVLEMIAKNLYGLLTMLNELLSKRVDKRLLRYLYEKSINSKVLRTTHEEIAKDIGTVREVISRLLKDLERDGVIELGRGEIKIKDMERLKRELSF</sequence>
<dbReference type="InterPro" id="IPR000595">
    <property type="entry name" value="cNMP-bd_dom"/>
</dbReference>
<dbReference type="SMART" id="SM00419">
    <property type="entry name" value="HTH_CRP"/>
    <property type="match status" value="1"/>
</dbReference>
<dbReference type="AlphaFoldDB" id="D3DJR6"/>
<evidence type="ECO:0000313" key="6">
    <source>
        <dbReference type="Proteomes" id="UP000002574"/>
    </source>
</evidence>
<dbReference type="KEGG" id="hth:HTH_1620"/>
<keyword evidence="6" id="KW-1185">Reference proteome</keyword>
<organism evidence="5 6">
    <name type="scientific">Hydrogenobacter thermophilus (strain DSM 6534 / IAM 12695 / TK-6)</name>
    <dbReference type="NCBI Taxonomy" id="608538"/>
    <lineage>
        <taxon>Bacteria</taxon>
        <taxon>Pseudomonadati</taxon>
        <taxon>Aquificota</taxon>
        <taxon>Aquificia</taxon>
        <taxon>Aquificales</taxon>
        <taxon>Aquificaceae</taxon>
        <taxon>Hydrogenobacter</taxon>
    </lineage>
</organism>
<evidence type="ECO:0000313" key="5">
    <source>
        <dbReference type="EMBL" id="BAI70068.1"/>
    </source>
</evidence>
<keyword evidence="1" id="KW-0805">Transcription regulation</keyword>
<proteinExistence type="predicted"/>
<evidence type="ECO:0000256" key="1">
    <source>
        <dbReference type="ARBA" id="ARBA00023015"/>
    </source>
</evidence>
<keyword evidence="3" id="KW-0804">Transcription</keyword>
<dbReference type="PANTHER" id="PTHR24567:SF74">
    <property type="entry name" value="HTH-TYPE TRANSCRIPTIONAL REGULATOR ARCR"/>
    <property type="match status" value="1"/>
</dbReference>
<evidence type="ECO:0000259" key="4">
    <source>
        <dbReference type="PROSITE" id="PS51063"/>
    </source>
</evidence>
<dbReference type="PATRIC" id="fig|608538.5.peg.1639"/>
<evidence type="ECO:0000256" key="2">
    <source>
        <dbReference type="ARBA" id="ARBA00023125"/>
    </source>
</evidence>
<evidence type="ECO:0000256" key="3">
    <source>
        <dbReference type="ARBA" id="ARBA00023163"/>
    </source>
</evidence>
<dbReference type="InterPro" id="IPR036388">
    <property type="entry name" value="WH-like_DNA-bd_sf"/>
</dbReference>
<accession>D3DJR6</accession>
<dbReference type="Gene3D" id="1.10.10.10">
    <property type="entry name" value="Winged helix-like DNA-binding domain superfamily/Winged helix DNA-binding domain"/>
    <property type="match status" value="1"/>
</dbReference>
<protein>
    <submittedName>
        <fullName evidence="5">Transcriptional regulator, Crp/Fnr family</fullName>
    </submittedName>
</protein>
<gene>
    <name evidence="5" type="primary">cooA</name>
    <name evidence="5" type="ordered locus">HTH_1620</name>
</gene>
<dbReference type="InterPro" id="IPR012318">
    <property type="entry name" value="HTH_CRP"/>
</dbReference>
<dbReference type="CDD" id="cd00038">
    <property type="entry name" value="CAP_ED"/>
    <property type="match status" value="1"/>
</dbReference>
<dbReference type="OrthoDB" id="9776746at2"/>
<feature type="domain" description="HTH crp-type" evidence="4">
    <location>
        <begin position="152"/>
        <end position="216"/>
    </location>
</feature>
<dbReference type="EMBL" id="AP011112">
    <property type="protein sequence ID" value="BAI70068.1"/>
    <property type="molecule type" value="Genomic_DNA"/>
</dbReference>
<name>D3DJR6_HYDTT</name>
<dbReference type="RefSeq" id="WP_012964248.1">
    <property type="nucleotide sequence ID" value="NC_013799.1"/>
</dbReference>